<dbReference type="InterPro" id="IPR043128">
    <property type="entry name" value="Rev_trsase/Diguanyl_cyclase"/>
</dbReference>
<sequence length="794" mass="91660">MISNYPVITQNFWYQLVEKMAIGVLVINNEGRILYANDYVVQIFGVPSTELVGTNFLYPMAANETQEVEILKSNNEVLTAHMTVKKSIWENRQVWIISLFDITELKLKEKLLKISSKGISSAFEGIIIIDPEGTIIEANNAFMKMTGYTEKEIIGQKPVLLHSRKQNEKFYKELWNILMAKGRWSGELWAKKKNKRLFPAFLAISAVKNSDGDVINYIGYYHDLTLIKKQEQQIESFKYYDYLTGLPNKLLLTQRLQMLINRLSEENKELIIFNIRIFDSSSKNSLLDFLPNIRDKIILEVVKRIDRTSPKKMFFSRIGLSEFIVVYFIKCRIEVMASIAQRMIEKLSCPYHIGHKTIILQTIIGLTAYYKNTAFSAEDFLQQSEVARHKAQIKGINIFEFFDPQVEERIIEFNKRIESVSKAIQLNELKIYYQPIVELSKAEVASLEALLRWKHPKKGLLLPKQFLSDIDNHPLSLQLGDWVLHQVLEQIEKLLACGIKIPIHINVSAYQLQHPNFVKKLFDTLALYPSVPPHLIMLEVLETEAIEDLILVSQIIAECKTKGVNFSLDDFGTGYASLTFLKELNTTEVKIDRSFIIDIFDNPKELVLLKTMIEFCRVIGRTLVAEGVETVAHGKLLSLFGCNLIQGYAIAKPIPATKLIPWIKNWKLAPEWGENRFSHAALNKLVKISIKHYLNFQLIRLYLENDQSLKPELSLQACPIEQWFLENQQTIKEDRRFKKVCDLHHKEHQLGNIIIQLIQTGQKEQAAKQLVSLDSLRINFLKELMHFICNSNTI</sequence>
<reference evidence="6 7" key="1">
    <citation type="submission" date="2018-06" db="EMBL/GenBank/DDBJ databases">
        <authorList>
            <consortium name="Pathogen Informatics"/>
            <person name="Doyle S."/>
        </authorList>
    </citation>
    <scope>NUCLEOTIDE SEQUENCE [LARGE SCALE GENOMIC DNA]</scope>
    <source>
        <strain evidence="6 7">NCTC12000</strain>
    </source>
</reference>
<dbReference type="Pfam" id="PF00990">
    <property type="entry name" value="GGDEF"/>
    <property type="match status" value="1"/>
</dbReference>
<dbReference type="Proteomes" id="UP000254631">
    <property type="component" value="Unassembled WGS sequence"/>
</dbReference>
<feature type="domain" description="PAS" evidence="1">
    <location>
        <begin position="119"/>
        <end position="182"/>
    </location>
</feature>
<organism evidence="6 7">
    <name type="scientific">Legionella pneumophila</name>
    <dbReference type="NCBI Taxonomy" id="446"/>
    <lineage>
        <taxon>Bacteria</taxon>
        <taxon>Pseudomonadati</taxon>
        <taxon>Pseudomonadota</taxon>
        <taxon>Gammaproteobacteria</taxon>
        <taxon>Legionellales</taxon>
        <taxon>Legionellaceae</taxon>
        <taxon>Legionella</taxon>
    </lineage>
</organism>
<dbReference type="PROSITE" id="PS50883">
    <property type="entry name" value="EAL"/>
    <property type="match status" value="1"/>
</dbReference>
<dbReference type="Gene3D" id="3.30.450.20">
    <property type="entry name" value="PAS domain"/>
    <property type="match status" value="2"/>
</dbReference>
<feature type="domain" description="EAL" evidence="3">
    <location>
        <begin position="413"/>
        <end position="667"/>
    </location>
</feature>
<dbReference type="SMART" id="SM00267">
    <property type="entry name" value="GGDEF"/>
    <property type="match status" value="1"/>
</dbReference>
<dbReference type="InterPro" id="IPR000700">
    <property type="entry name" value="PAS-assoc_C"/>
</dbReference>
<evidence type="ECO:0000313" key="7">
    <source>
        <dbReference type="Proteomes" id="UP000254631"/>
    </source>
</evidence>
<evidence type="ECO:0000259" key="2">
    <source>
        <dbReference type="PROSITE" id="PS50113"/>
    </source>
</evidence>
<feature type="domain" description="PAC" evidence="2">
    <location>
        <begin position="184"/>
        <end position="236"/>
    </location>
</feature>
<dbReference type="Gene3D" id="3.20.20.450">
    <property type="entry name" value="EAL domain"/>
    <property type="match status" value="1"/>
</dbReference>
<dbReference type="InterPro" id="IPR000160">
    <property type="entry name" value="GGDEF_dom"/>
</dbReference>
<dbReference type="Pfam" id="PF13426">
    <property type="entry name" value="PAS_9"/>
    <property type="match status" value="1"/>
</dbReference>
<reference evidence="5" key="2">
    <citation type="submission" date="2022-12" db="EMBL/GenBank/DDBJ databases">
        <title>Comparative genomics of Legionella pneumophila isolates from the West Bank and Germany support molecular epidemiology of Legionnaires disease.</title>
        <authorList>
            <person name="Zayed A.R."/>
            <person name="Bitar D.M."/>
            <person name="Steinert M."/>
            <person name="Lueck C."/>
            <person name="Brettar I."/>
            <person name="Hoefle M.G."/>
            <person name="Bunk B."/>
        </authorList>
    </citation>
    <scope>NUCLEOTIDE SEQUENCE</scope>
    <source>
        <strain evidence="5">H23</strain>
    </source>
</reference>
<dbReference type="Gene3D" id="3.30.70.270">
    <property type="match status" value="1"/>
</dbReference>
<evidence type="ECO:0000313" key="5">
    <source>
        <dbReference type="EMBL" id="MCZ4718775.1"/>
    </source>
</evidence>
<keyword evidence="6" id="KW-0378">Hydrolase</keyword>
<dbReference type="PROSITE" id="PS50113">
    <property type="entry name" value="PAC"/>
    <property type="match status" value="1"/>
</dbReference>
<dbReference type="PANTHER" id="PTHR44757">
    <property type="entry name" value="DIGUANYLATE CYCLASE DGCP"/>
    <property type="match status" value="1"/>
</dbReference>
<evidence type="ECO:0000259" key="3">
    <source>
        <dbReference type="PROSITE" id="PS50883"/>
    </source>
</evidence>
<dbReference type="AlphaFoldDB" id="A0A378K6Q6"/>
<gene>
    <name evidence="6" type="primary">gmr_5</name>
    <name evidence="6" type="ORF">NCTC12000_01284</name>
    <name evidence="5" type="ORF">O6C86_06050</name>
</gene>
<dbReference type="NCBIfam" id="TIGR00229">
    <property type="entry name" value="sensory_box"/>
    <property type="match status" value="2"/>
</dbReference>
<dbReference type="Proteomes" id="UP001071279">
    <property type="component" value="Unassembled WGS sequence"/>
</dbReference>
<dbReference type="SUPFAM" id="SSF55073">
    <property type="entry name" value="Nucleotide cyclase"/>
    <property type="match status" value="1"/>
</dbReference>
<dbReference type="InterPro" id="IPR029787">
    <property type="entry name" value="Nucleotide_cyclase"/>
</dbReference>
<dbReference type="GO" id="GO:0071111">
    <property type="term" value="F:cyclic-guanylate-specific phosphodiesterase activity"/>
    <property type="evidence" value="ECO:0007669"/>
    <property type="project" value="UniProtKB-EC"/>
</dbReference>
<evidence type="ECO:0000259" key="4">
    <source>
        <dbReference type="PROSITE" id="PS50887"/>
    </source>
</evidence>
<dbReference type="SMART" id="SM00052">
    <property type="entry name" value="EAL"/>
    <property type="match status" value="1"/>
</dbReference>
<dbReference type="EMBL" id="UGOL01000001">
    <property type="protein sequence ID" value="STX79295.1"/>
    <property type="molecule type" value="Genomic_DNA"/>
</dbReference>
<dbReference type="Pfam" id="PF00563">
    <property type="entry name" value="EAL"/>
    <property type="match status" value="1"/>
</dbReference>
<dbReference type="InterPro" id="IPR000014">
    <property type="entry name" value="PAS"/>
</dbReference>
<dbReference type="RefSeq" id="WP_011946223.1">
    <property type="nucleotide sequence ID" value="NZ_CAXYJC010000001.1"/>
</dbReference>
<feature type="domain" description="PAS" evidence="1">
    <location>
        <begin position="9"/>
        <end position="67"/>
    </location>
</feature>
<dbReference type="SUPFAM" id="SSF141868">
    <property type="entry name" value="EAL domain-like"/>
    <property type="match status" value="1"/>
</dbReference>
<dbReference type="CDD" id="cd00130">
    <property type="entry name" value="PAS"/>
    <property type="match status" value="2"/>
</dbReference>
<dbReference type="PROSITE" id="PS50112">
    <property type="entry name" value="PAS"/>
    <property type="match status" value="2"/>
</dbReference>
<dbReference type="PANTHER" id="PTHR44757:SF2">
    <property type="entry name" value="BIOFILM ARCHITECTURE MAINTENANCE PROTEIN MBAA"/>
    <property type="match status" value="1"/>
</dbReference>
<dbReference type="PROSITE" id="PS50887">
    <property type="entry name" value="GGDEF"/>
    <property type="match status" value="1"/>
</dbReference>
<dbReference type="InterPro" id="IPR035919">
    <property type="entry name" value="EAL_sf"/>
</dbReference>
<dbReference type="SMART" id="SM00091">
    <property type="entry name" value="PAS"/>
    <property type="match status" value="2"/>
</dbReference>
<dbReference type="CDD" id="cd01948">
    <property type="entry name" value="EAL"/>
    <property type="match status" value="1"/>
</dbReference>
<dbReference type="InterPro" id="IPR001633">
    <property type="entry name" value="EAL_dom"/>
</dbReference>
<dbReference type="EMBL" id="JAPXIC010000040">
    <property type="protein sequence ID" value="MCZ4718775.1"/>
    <property type="molecule type" value="Genomic_DNA"/>
</dbReference>
<evidence type="ECO:0000313" key="6">
    <source>
        <dbReference type="EMBL" id="STX79295.1"/>
    </source>
</evidence>
<dbReference type="Pfam" id="PF13188">
    <property type="entry name" value="PAS_8"/>
    <property type="match status" value="1"/>
</dbReference>
<protein>
    <submittedName>
        <fullName evidence="5">EAL domain-containing protein</fullName>
    </submittedName>
    <submittedName>
        <fullName evidence="6">Sensory box protein (GGDEF domain/EAL domain)</fullName>
        <ecNumber evidence="6">3.1.4.52</ecNumber>
    </submittedName>
</protein>
<proteinExistence type="predicted"/>
<name>A0A378K6Q6_LEGPN</name>
<evidence type="ECO:0000259" key="1">
    <source>
        <dbReference type="PROSITE" id="PS50112"/>
    </source>
</evidence>
<dbReference type="EC" id="3.1.4.52" evidence="6"/>
<feature type="domain" description="GGDEF" evidence="4">
    <location>
        <begin position="266"/>
        <end position="404"/>
    </location>
</feature>
<dbReference type="InterPro" id="IPR052155">
    <property type="entry name" value="Biofilm_reg_signaling"/>
</dbReference>
<accession>A0A378K6Q6</accession>
<dbReference type="SUPFAM" id="SSF55785">
    <property type="entry name" value="PYP-like sensor domain (PAS domain)"/>
    <property type="match status" value="2"/>
</dbReference>
<dbReference type="InterPro" id="IPR035965">
    <property type="entry name" value="PAS-like_dom_sf"/>
</dbReference>